<dbReference type="InterPro" id="IPR029016">
    <property type="entry name" value="GAF-like_dom_sf"/>
</dbReference>
<dbReference type="RefSeq" id="WP_233207613.1">
    <property type="nucleotide sequence ID" value="NZ_CP049139.1"/>
</dbReference>
<evidence type="ECO:0000259" key="3">
    <source>
        <dbReference type="PROSITE" id="PS50887"/>
    </source>
</evidence>
<evidence type="ECO:0000313" key="4">
    <source>
        <dbReference type="EMBL" id="MDR6586189.1"/>
    </source>
</evidence>
<dbReference type="InterPro" id="IPR029787">
    <property type="entry name" value="Nucleotide_cyclase"/>
</dbReference>
<dbReference type="InterPro" id="IPR000160">
    <property type="entry name" value="GGDEF_dom"/>
</dbReference>
<dbReference type="PANTHER" id="PTHR45138">
    <property type="entry name" value="REGULATORY COMPONENTS OF SENSORY TRANSDUCTION SYSTEM"/>
    <property type="match status" value="1"/>
</dbReference>
<comment type="catalytic activity">
    <reaction evidence="2">
        <text>2 GTP = 3',3'-c-di-GMP + 2 diphosphate</text>
        <dbReference type="Rhea" id="RHEA:24898"/>
        <dbReference type="ChEBI" id="CHEBI:33019"/>
        <dbReference type="ChEBI" id="CHEBI:37565"/>
        <dbReference type="ChEBI" id="CHEBI:58805"/>
        <dbReference type="EC" id="2.7.7.65"/>
    </reaction>
</comment>
<dbReference type="SUPFAM" id="SSF55781">
    <property type="entry name" value="GAF domain-like"/>
    <property type="match status" value="1"/>
</dbReference>
<dbReference type="SMART" id="SM00267">
    <property type="entry name" value="GGDEF"/>
    <property type="match status" value="1"/>
</dbReference>
<sequence>MNIRDLHAQYTPERSLFQRTQGRQRGLTNTRVELAHTDSDADAWLEPALSDFISLASSVCGTPMGMFSQLHPDIGLQQPYLSVINGRGDSRNQWWHFPGQTGVLRNAVDFSLCDMAARTPGVVTEITDLRTVERFAVSALANGTPPVRFYAAVPLVSGNGDIMGTLCVMDREPRGLTATQRDAFLKLGRQLEALLDSHRAMQKLEQQTMTDSLTGIGNRRSFDSRLREEWTRHLRNARPLSMLMVDVDYFKQYNDTYGHPAGDAMLQQLAGVLRSPLRASDFLARYGGDEFALILPDTDETGAQQVADRIKQAVARVKWPHTDIEISLGAATVTPSEMCDFSALLHAADQAMYQRKHGRNPRNA</sequence>
<name>A0ABU1PK12_9BURK</name>
<dbReference type="CDD" id="cd01949">
    <property type="entry name" value="GGDEF"/>
    <property type="match status" value="1"/>
</dbReference>
<dbReference type="EC" id="2.7.7.65" evidence="1"/>
<dbReference type="NCBIfam" id="TIGR00254">
    <property type="entry name" value="GGDEF"/>
    <property type="match status" value="1"/>
</dbReference>
<dbReference type="SMART" id="SM00065">
    <property type="entry name" value="GAF"/>
    <property type="match status" value="1"/>
</dbReference>
<dbReference type="PANTHER" id="PTHR45138:SF9">
    <property type="entry name" value="DIGUANYLATE CYCLASE DGCM-RELATED"/>
    <property type="match status" value="1"/>
</dbReference>
<organism evidence="4 5">
    <name type="scientific">Herbaspirillum frisingense</name>
    <dbReference type="NCBI Taxonomy" id="92645"/>
    <lineage>
        <taxon>Bacteria</taxon>
        <taxon>Pseudomonadati</taxon>
        <taxon>Pseudomonadota</taxon>
        <taxon>Betaproteobacteria</taxon>
        <taxon>Burkholderiales</taxon>
        <taxon>Oxalobacteraceae</taxon>
        <taxon>Herbaspirillum</taxon>
    </lineage>
</organism>
<dbReference type="Gene3D" id="3.30.450.40">
    <property type="match status" value="1"/>
</dbReference>
<dbReference type="InterPro" id="IPR043128">
    <property type="entry name" value="Rev_trsase/Diguanyl_cyclase"/>
</dbReference>
<evidence type="ECO:0000256" key="1">
    <source>
        <dbReference type="ARBA" id="ARBA00012528"/>
    </source>
</evidence>
<comment type="caution">
    <text evidence="4">The sequence shown here is derived from an EMBL/GenBank/DDBJ whole genome shotgun (WGS) entry which is preliminary data.</text>
</comment>
<dbReference type="InterPro" id="IPR050469">
    <property type="entry name" value="Diguanylate_Cyclase"/>
</dbReference>
<dbReference type="Proteomes" id="UP001260715">
    <property type="component" value="Unassembled WGS sequence"/>
</dbReference>
<evidence type="ECO:0000256" key="2">
    <source>
        <dbReference type="ARBA" id="ARBA00034247"/>
    </source>
</evidence>
<dbReference type="EMBL" id="JAVDSJ010000006">
    <property type="protein sequence ID" value="MDR6586189.1"/>
    <property type="molecule type" value="Genomic_DNA"/>
</dbReference>
<dbReference type="Pfam" id="PF00990">
    <property type="entry name" value="GGDEF"/>
    <property type="match status" value="1"/>
</dbReference>
<protein>
    <recommendedName>
        <fullName evidence="1">diguanylate cyclase</fullName>
        <ecNumber evidence="1">2.7.7.65</ecNumber>
    </recommendedName>
</protein>
<reference evidence="4 5" key="1">
    <citation type="submission" date="2023-07" db="EMBL/GenBank/DDBJ databases">
        <title>Sorghum-associated microbial communities from plants grown in Nebraska, USA.</title>
        <authorList>
            <person name="Schachtman D."/>
        </authorList>
    </citation>
    <scope>NUCLEOTIDE SEQUENCE [LARGE SCALE GENOMIC DNA]</scope>
    <source>
        <strain evidence="4 5">596</strain>
    </source>
</reference>
<keyword evidence="5" id="KW-1185">Reference proteome</keyword>
<evidence type="ECO:0000313" key="5">
    <source>
        <dbReference type="Proteomes" id="UP001260715"/>
    </source>
</evidence>
<dbReference type="SUPFAM" id="SSF55073">
    <property type="entry name" value="Nucleotide cyclase"/>
    <property type="match status" value="1"/>
</dbReference>
<feature type="domain" description="GGDEF" evidence="3">
    <location>
        <begin position="238"/>
        <end position="364"/>
    </location>
</feature>
<dbReference type="Pfam" id="PF01590">
    <property type="entry name" value="GAF"/>
    <property type="match status" value="1"/>
</dbReference>
<dbReference type="Gene3D" id="3.30.70.270">
    <property type="match status" value="1"/>
</dbReference>
<accession>A0ABU1PK12</accession>
<proteinExistence type="predicted"/>
<dbReference type="PROSITE" id="PS50887">
    <property type="entry name" value="GGDEF"/>
    <property type="match status" value="1"/>
</dbReference>
<dbReference type="InterPro" id="IPR003018">
    <property type="entry name" value="GAF"/>
</dbReference>
<gene>
    <name evidence="4" type="ORF">J2W50_004413</name>
</gene>